<keyword evidence="1" id="KW-1133">Transmembrane helix</keyword>
<reference evidence="2" key="1">
    <citation type="submission" date="2023-02" db="EMBL/GenBank/DDBJ databases">
        <title>Genome of toxic invasive species Heracleum sosnowskyi carries increased number of genes despite the absence of recent whole-genome duplications.</title>
        <authorList>
            <person name="Schelkunov M."/>
            <person name="Shtratnikova V."/>
            <person name="Makarenko M."/>
            <person name="Klepikova A."/>
            <person name="Omelchenko D."/>
            <person name="Novikova G."/>
            <person name="Obukhova E."/>
            <person name="Bogdanov V."/>
            <person name="Penin A."/>
            <person name="Logacheva M."/>
        </authorList>
    </citation>
    <scope>NUCLEOTIDE SEQUENCE</scope>
    <source>
        <strain evidence="2">Hsosn_3</strain>
        <tissue evidence="2">Leaf</tissue>
    </source>
</reference>
<evidence type="ECO:0000313" key="2">
    <source>
        <dbReference type="EMBL" id="KAK1358385.1"/>
    </source>
</evidence>
<dbReference type="PANTHER" id="PTHR33975:SF2">
    <property type="entry name" value="MYELIN-ASSOCIATED OLIGODENDROCYTE BASIC PROTEIN"/>
    <property type="match status" value="1"/>
</dbReference>
<dbReference type="AlphaFoldDB" id="A0AAD8GZZ2"/>
<dbReference type="InterPro" id="IPR053023">
    <property type="entry name" value="FLAP_modulator"/>
</dbReference>
<keyword evidence="1" id="KW-0812">Transmembrane</keyword>
<reference evidence="2" key="2">
    <citation type="submission" date="2023-05" db="EMBL/GenBank/DDBJ databases">
        <authorList>
            <person name="Schelkunov M.I."/>
        </authorList>
    </citation>
    <scope>NUCLEOTIDE SEQUENCE</scope>
    <source>
        <strain evidence="2">Hsosn_3</strain>
        <tissue evidence="2">Leaf</tissue>
    </source>
</reference>
<sequence length="226" mass="25908">MASPHSLQARTSLAIMILANLFSILQPLLNQLMMPPRYGSVLFFQVAVSDKKRAFRRKLTRITKNADTSTLYGLKYVLKEVVNALLQCNDSSFHFTNLQTRYNSMENLSKCFQEFLYRGLKAHGKHENPSVNVDGNVKHKDSMVTANSSTGNEYTVVTVMVLATRKHLISSFKENGQRYFDSIEVLQTLKRIPENEIQSVEVLWSPPKKDEVLLEDDLVRNFHRLI</sequence>
<dbReference type="InterPro" id="IPR010903">
    <property type="entry name" value="DUF1517"/>
</dbReference>
<accession>A0AAD8GZZ2</accession>
<keyword evidence="3" id="KW-1185">Reference proteome</keyword>
<protein>
    <submittedName>
        <fullName evidence="2">Uncharacterized protein</fullName>
    </submittedName>
</protein>
<dbReference type="Pfam" id="PF07466">
    <property type="entry name" value="DUF1517"/>
    <property type="match status" value="1"/>
</dbReference>
<dbReference type="EMBL" id="JAUIZM010000011">
    <property type="protein sequence ID" value="KAK1358385.1"/>
    <property type="molecule type" value="Genomic_DNA"/>
</dbReference>
<evidence type="ECO:0000256" key="1">
    <source>
        <dbReference type="SAM" id="Phobius"/>
    </source>
</evidence>
<proteinExistence type="predicted"/>
<keyword evidence="1" id="KW-0472">Membrane</keyword>
<gene>
    <name evidence="2" type="ORF">POM88_051641</name>
</gene>
<dbReference type="PANTHER" id="PTHR33975">
    <property type="entry name" value="MYELIN-ASSOCIATED OLIGODENDROCYTE BASIC PROTEIN"/>
    <property type="match status" value="1"/>
</dbReference>
<comment type="caution">
    <text evidence="2">The sequence shown here is derived from an EMBL/GenBank/DDBJ whole genome shotgun (WGS) entry which is preliminary data.</text>
</comment>
<evidence type="ECO:0000313" key="3">
    <source>
        <dbReference type="Proteomes" id="UP001237642"/>
    </source>
</evidence>
<feature type="transmembrane region" description="Helical" evidence="1">
    <location>
        <begin position="12"/>
        <end position="29"/>
    </location>
</feature>
<name>A0AAD8GZZ2_9APIA</name>
<organism evidence="2 3">
    <name type="scientific">Heracleum sosnowskyi</name>
    <dbReference type="NCBI Taxonomy" id="360622"/>
    <lineage>
        <taxon>Eukaryota</taxon>
        <taxon>Viridiplantae</taxon>
        <taxon>Streptophyta</taxon>
        <taxon>Embryophyta</taxon>
        <taxon>Tracheophyta</taxon>
        <taxon>Spermatophyta</taxon>
        <taxon>Magnoliopsida</taxon>
        <taxon>eudicotyledons</taxon>
        <taxon>Gunneridae</taxon>
        <taxon>Pentapetalae</taxon>
        <taxon>asterids</taxon>
        <taxon>campanulids</taxon>
        <taxon>Apiales</taxon>
        <taxon>Apiaceae</taxon>
        <taxon>Apioideae</taxon>
        <taxon>apioid superclade</taxon>
        <taxon>Tordylieae</taxon>
        <taxon>Tordyliinae</taxon>
        <taxon>Heracleum</taxon>
    </lineage>
</organism>
<dbReference type="Proteomes" id="UP001237642">
    <property type="component" value="Unassembled WGS sequence"/>
</dbReference>